<feature type="region of interest" description="Disordered" evidence="4">
    <location>
        <begin position="1"/>
        <end position="41"/>
    </location>
</feature>
<dbReference type="Pfam" id="PF00082">
    <property type="entry name" value="Peptidase_S8"/>
    <property type="match status" value="1"/>
</dbReference>
<evidence type="ECO:0000256" key="3">
    <source>
        <dbReference type="PROSITE-ProRule" id="PRU01240"/>
    </source>
</evidence>
<dbReference type="PANTHER" id="PTHR10795">
    <property type="entry name" value="PROPROTEIN CONVERTASE SUBTILISIN/KEXIN"/>
    <property type="match status" value="1"/>
</dbReference>
<evidence type="ECO:0000313" key="6">
    <source>
        <dbReference type="EMBL" id="KAJ6802985.1"/>
    </source>
</evidence>
<sequence>MAREPQLQRQGHGPRAHPVERQVRGRPGLRQQQLQQEDRRRENVLPRLRGLRWRDRRQGGVQVAQGPGRAWDSHRRNRRRCFRPGANLFGYARGTARGMAPRARVAVYKVCWTGGCFSSDILAAVDKAVADGVDVLSISLGGGVSSYYRDSLSVAAFGAMEMGVFVACSAGNAGPDPISLTNVSPWITTSELARWTGTFRLSLSSALA</sequence>
<proteinExistence type="inferred from homology"/>
<dbReference type="InterPro" id="IPR036852">
    <property type="entry name" value="Peptidase_S8/S53_dom_sf"/>
</dbReference>
<keyword evidence="7" id="KW-1185">Reference proteome</keyword>
<comment type="caution">
    <text evidence="6">The sequence shown here is derived from an EMBL/GenBank/DDBJ whole genome shotgun (WGS) entry which is preliminary data.</text>
</comment>
<evidence type="ECO:0000256" key="1">
    <source>
        <dbReference type="ARBA" id="ARBA00011073"/>
    </source>
</evidence>
<dbReference type="InterPro" id="IPR045051">
    <property type="entry name" value="SBT"/>
</dbReference>
<accession>A0AAX6EG47</accession>
<keyword evidence="6" id="KW-0378">Hydrolase</keyword>
<dbReference type="Proteomes" id="UP001140949">
    <property type="component" value="Unassembled WGS sequence"/>
</dbReference>
<evidence type="ECO:0000256" key="2">
    <source>
        <dbReference type="ARBA" id="ARBA00022729"/>
    </source>
</evidence>
<reference evidence="6" key="2">
    <citation type="submission" date="2023-04" db="EMBL/GenBank/DDBJ databases">
        <authorList>
            <person name="Bruccoleri R.E."/>
            <person name="Oakeley E.J."/>
            <person name="Faust A.-M."/>
            <person name="Dessus-Babus S."/>
            <person name="Altorfer M."/>
            <person name="Burckhardt D."/>
            <person name="Oertli M."/>
            <person name="Naumann U."/>
            <person name="Petersen F."/>
            <person name="Wong J."/>
        </authorList>
    </citation>
    <scope>NUCLEOTIDE SEQUENCE</scope>
    <source>
        <strain evidence="6">GSM-AAB239-AS_SAM_17_03QT</strain>
        <tissue evidence="6">Leaf</tissue>
    </source>
</reference>
<evidence type="ECO:0000256" key="4">
    <source>
        <dbReference type="SAM" id="MobiDB-lite"/>
    </source>
</evidence>
<gene>
    <name evidence="6" type="ORF">M6B38_190450</name>
</gene>
<name>A0AAX6EG47_IRIPA</name>
<dbReference type="InterPro" id="IPR000209">
    <property type="entry name" value="Peptidase_S8/S53_dom"/>
</dbReference>
<dbReference type="AlphaFoldDB" id="A0AAX6EG47"/>
<feature type="domain" description="Peptidase S8/S53" evidence="5">
    <location>
        <begin position="96"/>
        <end position="175"/>
    </location>
</feature>
<dbReference type="GO" id="GO:0006508">
    <property type="term" value="P:proteolysis"/>
    <property type="evidence" value="ECO:0007669"/>
    <property type="project" value="UniProtKB-KW"/>
</dbReference>
<comment type="caution">
    <text evidence="3">Lacks conserved residue(s) required for the propagation of feature annotation.</text>
</comment>
<reference evidence="6" key="1">
    <citation type="journal article" date="2023" name="GigaByte">
        <title>Genome assembly of the bearded iris, Iris pallida Lam.</title>
        <authorList>
            <person name="Bruccoleri R.E."/>
            <person name="Oakeley E.J."/>
            <person name="Faust A.M.E."/>
            <person name="Altorfer M."/>
            <person name="Dessus-Babus S."/>
            <person name="Burckhardt D."/>
            <person name="Oertli M."/>
            <person name="Naumann U."/>
            <person name="Petersen F."/>
            <person name="Wong J."/>
        </authorList>
    </citation>
    <scope>NUCLEOTIDE SEQUENCE</scope>
    <source>
        <strain evidence="6">GSM-AAB239-AS_SAM_17_03QT</strain>
    </source>
</reference>
<feature type="compositionally biased region" description="Low complexity" evidence="4">
    <location>
        <begin position="25"/>
        <end position="35"/>
    </location>
</feature>
<evidence type="ECO:0000259" key="5">
    <source>
        <dbReference type="Pfam" id="PF00082"/>
    </source>
</evidence>
<protein>
    <submittedName>
        <fullName evidence="6">Subtilisin-like protease SBT1.3</fullName>
    </submittedName>
</protein>
<dbReference type="GO" id="GO:0004252">
    <property type="term" value="F:serine-type endopeptidase activity"/>
    <property type="evidence" value="ECO:0007669"/>
    <property type="project" value="InterPro"/>
</dbReference>
<organism evidence="6 7">
    <name type="scientific">Iris pallida</name>
    <name type="common">Sweet iris</name>
    <dbReference type="NCBI Taxonomy" id="29817"/>
    <lineage>
        <taxon>Eukaryota</taxon>
        <taxon>Viridiplantae</taxon>
        <taxon>Streptophyta</taxon>
        <taxon>Embryophyta</taxon>
        <taxon>Tracheophyta</taxon>
        <taxon>Spermatophyta</taxon>
        <taxon>Magnoliopsida</taxon>
        <taxon>Liliopsida</taxon>
        <taxon>Asparagales</taxon>
        <taxon>Iridaceae</taxon>
        <taxon>Iridoideae</taxon>
        <taxon>Irideae</taxon>
        <taxon>Iris</taxon>
    </lineage>
</organism>
<keyword evidence="2" id="KW-0732">Signal</keyword>
<comment type="similarity">
    <text evidence="1 3">Belongs to the peptidase S8 family.</text>
</comment>
<dbReference type="PROSITE" id="PS51892">
    <property type="entry name" value="SUBTILASE"/>
    <property type="match status" value="1"/>
</dbReference>
<dbReference type="EMBL" id="JANAVB010036701">
    <property type="protein sequence ID" value="KAJ6802985.1"/>
    <property type="molecule type" value="Genomic_DNA"/>
</dbReference>
<keyword evidence="6" id="KW-0645">Protease</keyword>
<dbReference type="SUPFAM" id="SSF52743">
    <property type="entry name" value="Subtilisin-like"/>
    <property type="match status" value="1"/>
</dbReference>
<evidence type="ECO:0000313" key="7">
    <source>
        <dbReference type="Proteomes" id="UP001140949"/>
    </source>
</evidence>
<dbReference type="Gene3D" id="3.40.50.200">
    <property type="entry name" value="Peptidase S8/S53 domain"/>
    <property type="match status" value="1"/>
</dbReference>